<dbReference type="Proteomes" id="UP001589532">
    <property type="component" value="Unassembled WGS sequence"/>
</dbReference>
<gene>
    <name evidence="1" type="ORF">ACFFSA_10195</name>
</gene>
<evidence type="ECO:0000313" key="2">
    <source>
        <dbReference type="Proteomes" id="UP001589532"/>
    </source>
</evidence>
<evidence type="ECO:0000313" key="1">
    <source>
        <dbReference type="EMBL" id="MFB9623450.1"/>
    </source>
</evidence>
<proteinExistence type="predicted"/>
<protein>
    <submittedName>
        <fullName evidence="1">Uncharacterized protein</fullName>
    </submittedName>
</protein>
<organism evidence="1 2">
    <name type="scientific">Nonomuraea helvata</name>
    <dbReference type="NCBI Taxonomy" id="37484"/>
    <lineage>
        <taxon>Bacteria</taxon>
        <taxon>Bacillati</taxon>
        <taxon>Actinomycetota</taxon>
        <taxon>Actinomycetes</taxon>
        <taxon>Streptosporangiales</taxon>
        <taxon>Streptosporangiaceae</taxon>
        <taxon>Nonomuraea</taxon>
    </lineage>
</organism>
<name>A0ABV5RVW8_9ACTN</name>
<dbReference type="EMBL" id="JBHMBW010000007">
    <property type="protein sequence ID" value="MFB9623450.1"/>
    <property type="molecule type" value="Genomic_DNA"/>
</dbReference>
<dbReference type="RefSeq" id="WP_344991272.1">
    <property type="nucleotide sequence ID" value="NZ_BAAAXV010000005.1"/>
</dbReference>
<accession>A0ABV5RVW8</accession>
<sequence length="73" mass="8272">MTVTWRELSNRYPGWQINDMAGGWVAMRKILVPQENALSNVRCGETLDELASNLESESRLEAKKQPKRLRGAA</sequence>
<reference evidence="1 2" key="1">
    <citation type="submission" date="2024-09" db="EMBL/GenBank/DDBJ databases">
        <authorList>
            <person name="Sun Q."/>
            <person name="Mori K."/>
        </authorList>
    </citation>
    <scope>NUCLEOTIDE SEQUENCE [LARGE SCALE GENOMIC DNA]</scope>
    <source>
        <strain evidence="1 2">JCM 3143</strain>
    </source>
</reference>
<comment type="caution">
    <text evidence="1">The sequence shown here is derived from an EMBL/GenBank/DDBJ whole genome shotgun (WGS) entry which is preliminary data.</text>
</comment>
<keyword evidence="2" id="KW-1185">Reference proteome</keyword>